<dbReference type="EMBL" id="JBHSGB010000006">
    <property type="protein sequence ID" value="MFC4654577.1"/>
    <property type="molecule type" value="Genomic_DNA"/>
</dbReference>
<dbReference type="RefSeq" id="WP_377332564.1">
    <property type="nucleotide sequence ID" value="NZ_JBHSGB010000006.1"/>
</dbReference>
<reference evidence="3" key="1">
    <citation type="journal article" date="2019" name="Int. J. Syst. Evol. Microbiol.">
        <title>The Global Catalogue of Microorganisms (GCM) 10K type strain sequencing project: providing services to taxonomists for standard genome sequencing and annotation.</title>
        <authorList>
            <consortium name="The Broad Institute Genomics Platform"/>
            <consortium name="The Broad Institute Genome Sequencing Center for Infectious Disease"/>
            <person name="Wu L."/>
            <person name="Ma J."/>
        </authorList>
    </citation>
    <scope>NUCLEOTIDE SEQUENCE [LARGE SCALE GENOMIC DNA]</scope>
    <source>
        <strain evidence="3">DT28</strain>
    </source>
</reference>
<evidence type="ECO:0000313" key="3">
    <source>
        <dbReference type="Proteomes" id="UP001595962"/>
    </source>
</evidence>
<feature type="domain" description="DUF1653" evidence="1">
    <location>
        <begin position="14"/>
        <end position="74"/>
    </location>
</feature>
<evidence type="ECO:0000259" key="1">
    <source>
        <dbReference type="Pfam" id="PF07866"/>
    </source>
</evidence>
<organism evidence="2 3">
    <name type="scientific">Rheinheimera marina</name>
    <dbReference type="NCBI Taxonomy" id="1774958"/>
    <lineage>
        <taxon>Bacteria</taxon>
        <taxon>Pseudomonadati</taxon>
        <taxon>Pseudomonadota</taxon>
        <taxon>Gammaproteobacteria</taxon>
        <taxon>Chromatiales</taxon>
        <taxon>Chromatiaceae</taxon>
        <taxon>Rheinheimera</taxon>
    </lineage>
</organism>
<sequence length="89" mass="10011">MTKTVAATAQLRAGLYQHYKGPYYQLIDTVRHSETDELLVLYRALYGDFGLWVRPVTMFTEQVQTETGLKPRFAFVSATVPAVLSPQAS</sequence>
<evidence type="ECO:0000313" key="2">
    <source>
        <dbReference type="EMBL" id="MFC4654577.1"/>
    </source>
</evidence>
<accession>A0ABV9JK02</accession>
<dbReference type="Proteomes" id="UP001595962">
    <property type="component" value="Unassembled WGS sequence"/>
</dbReference>
<protein>
    <submittedName>
        <fullName evidence="2">DUF1653 domain-containing protein</fullName>
    </submittedName>
</protein>
<gene>
    <name evidence="2" type="ORF">ACFO3I_06040</name>
</gene>
<proteinExistence type="predicted"/>
<dbReference type="InterPro" id="IPR023387">
    <property type="entry name" value="DUF1653-like_dom"/>
</dbReference>
<keyword evidence="3" id="KW-1185">Reference proteome</keyword>
<dbReference type="InterPro" id="IPR037135">
    <property type="entry name" value="DUF1653-like_dom_sf"/>
</dbReference>
<comment type="caution">
    <text evidence="2">The sequence shown here is derived from an EMBL/GenBank/DDBJ whole genome shotgun (WGS) entry which is preliminary data.</text>
</comment>
<dbReference type="Pfam" id="PF07866">
    <property type="entry name" value="DUF1653"/>
    <property type="match status" value="1"/>
</dbReference>
<dbReference type="Gene3D" id="2.30.30.320">
    <property type="entry name" value="DUF1653-like domain"/>
    <property type="match status" value="1"/>
</dbReference>
<name>A0ABV9JK02_9GAMM</name>